<dbReference type="Pfam" id="PF18602">
    <property type="entry name" value="Rap1a"/>
    <property type="match status" value="1"/>
</dbReference>
<evidence type="ECO:0000259" key="2">
    <source>
        <dbReference type="Pfam" id="PF18602"/>
    </source>
</evidence>
<organism evidence="3">
    <name type="scientific">uncultured gamma proteobacterium Rifle_16ft_4_minimus_39789</name>
    <dbReference type="NCBI Taxonomy" id="1665200"/>
    <lineage>
        <taxon>Bacteria</taxon>
        <taxon>Pseudomonadati</taxon>
        <taxon>Pseudomonadota</taxon>
        <taxon>Gammaproteobacteria</taxon>
        <taxon>environmental samples</taxon>
    </lineage>
</organism>
<dbReference type="Gene3D" id="1.10.890.40">
    <property type="match status" value="1"/>
</dbReference>
<dbReference type="InterPro" id="IPR041238">
    <property type="entry name" value="Rap1a"/>
</dbReference>
<reference evidence="3" key="1">
    <citation type="journal article" date="2015" name="ISME J.">
        <title>Aquifer environment selects for microbial species cohorts in sediment and groundwater.</title>
        <authorList>
            <person name="Hug L.A."/>
            <person name="Thomas B.C."/>
            <person name="Brown C.T."/>
            <person name="Frischkorn K.R."/>
            <person name="Williams K.H."/>
            <person name="Tringe S.G."/>
            <person name="Banfield J.F."/>
        </authorList>
    </citation>
    <scope>NUCLEOTIDE SEQUENCE</scope>
</reference>
<feature type="domain" description="Rap1a immunity protein" evidence="2">
    <location>
        <begin position="34"/>
        <end position="124"/>
    </location>
</feature>
<evidence type="ECO:0000256" key="1">
    <source>
        <dbReference type="SAM" id="SignalP"/>
    </source>
</evidence>
<protein>
    <recommendedName>
        <fullName evidence="2">Rap1a immunity protein domain-containing protein</fullName>
    </recommendedName>
</protein>
<keyword evidence="1" id="KW-0732">Signal</keyword>
<accession>A0A0H4T7W9</accession>
<dbReference type="AlphaFoldDB" id="A0A0H4T7W9"/>
<dbReference type="EMBL" id="KT007026">
    <property type="protein sequence ID" value="AKQ03968.1"/>
    <property type="molecule type" value="Genomic_DNA"/>
</dbReference>
<feature type="chain" id="PRO_5005209891" description="Rap1a immunity protein domain-containing protein" evidence="1">
    <location>
        <begin position="22"/>
        <end position="129"/>
    </location>
</feature>
<name>A0A0H4T7W9_9GAMM</name>
<feature type="signal peptide" evidence="1">
    <location>
        <begin position="1"/>
        <end position="21"/>
    </location>
</feature>
<evidence type="ECO:0000313" key="3">
    <source>
        <dbReference type="EMBL" id="AKQ03968.1"/>
    </source>
</evidence>
<sequence length="129" mass="14333">MRFYLKTLLVLFLAVAGPVHAEEEDSGTKDEVLSGQELLDGCEEGAAPGAPNQYCMRYVFGLVQMLDTLQQAEPSQKIFCINPNVISLQVVTEKMTNWLKGVPHRLNEDAYKLVTEALHSSYPCSSQNI</sequence>
<proteinExistence type="predicted"/>